<name>A0A365PVU8_9GAMM</name>
<protein>
    <submittedName>
        <fullName evidence="1">Uncharacterized protein</fullName>
    </submittedName>
</protein>
<gene>
    <name evidence="1" type="ORF">DQ403_10250</name>
</gene>
<proteinExistence type="predicted"/>
<dbReference type="EMBL" id="QNTV01000006">
    <property type="protein sequence ID" value="RBA58816.1"/>
    <property type="molecule type" value="Genomic_DNA"/>
</dbReference>
<dbReference type="AlphaFoldDB" id="A0A365PVU8"/>
<comment type="caution">
    <text evidence="1">The sequence shown here is derived from an EMBL/GenBank/DDBJ whole genome shotgun (WGS) entry which is preliminary data.</text>
</comment>
<accession>A0A365PVU8</accession>
<evidence type="ECO:0000313" key="2">
    <source>
        <dbReference type="Proteomes" id="UP000252554"/>
    </source>
</evidence>
<organism evidence="1 2">
    <name type="scientific">Stutzerimonas zhaodongensis</name>
    <dbReference type="NCBI Taxonomy" id="1176257"/>
    <lineage>
        <taxon>Bacteria</taxon>
        <taxon>Pseudomonadati</taxon>
        <taxon>Pseudomonadota</taxon>
        <taxon>Gammaproteobacteria</taxon>
        <taxon>Pseudomonadales</taxon>
        <taxon>Pseudomonadaceae</taxon>
        <taxon>Stutzerimonas</taxon>
    </lineage>
</organism>
<sequence length="26" mass="2896">MLVDRRYEAALVLAEVGIRLFAGGFE</sequence>
<reference evidence="1 2" key="1">
    <citation type="submission" date="2018-06" db="EMBL/GenBank/DDBJ databases">
        <title>Whole genome sequencing of four bacterial strains from South Shetland trench revealing bio-synthetic gene clusters.</title>
        <authorList>
            <person name="Abdel-Mageed W.M."/>
            <person name="Lehri B."/>
            <person name="Jarmusch S.A."/>
            <person name="Miranda K."/>
            <person name="Goodfellow M."/>
            <person name="Jaspars M."/>
            <person name="Karlyshev A.V."/>
        </authorList>
    </citation>
    <scope>NUCLEOTIDE SEQUENCE [LARGE SCALE GENOMIC DNA]</scope>
    <source>
        <strain evidence="1 2">SST2</strain>
    </source>
</reference>
<evidence type="ECO:0000313" key="1">
    <source>
        <dbReference type="EMBL" id="RBA58816.1"/>
    </source>
</evidence>
<dbReference type="Proteomes" id="UP000252554">
    <property type="component" value="Unassembled WGS sequence"/>
</dbReference>